<reference evidence="1 2" key="1">
    <citation type="journal article" date="2017" name="Int. J. Parasitol.">
        <title>The genome of the protozoan parasite Cystoisospora suis and a reverse vaccinology approach to identify vaccine candidates.</title>
        <authorList>
            <person name="Palmieri N."/>
            <person name="Shrestha A."/>
            <person name="Ruttkowski B."/>
            <person name="Beck T."/>
            <person name="Vogl C."/>
            <person name="Tomley F."/>
            <person name="Blake D.P."/>
            <person name="Joachim A."/>
        </authorList>
    </citation>
    <scope>NUCLEOTIDE SEQUENCE [LARGE SCALE GENOMIC DNA]</scope>
    <source>
        <strain evidence="1 2">Wien I</strain>
    </source>
</reference>
<dbReference type="AlphaFoldDB" id="A0A2C6K6Q0"/>
<organism evidence="1 2">
    <name type="scientific">Cystoisospora suis</name>
    <dbReference type="NCBI Taxonomy" id="483139"/>
    <lineage>
        <taxon>Eukaryota</taxon>
        <taxon>Sar</taxon>
        <taxon>Alveolata</taxon>
        <taxon>Apicomplexa</taxon>
        <taxon>Conoidasida</taxon>
        <taxon>Coccidia</taxon>
        <taxon>Eucoccidiorida</taxon>
        <taxon>Eimeriorina</taxon>
        <taxon>Sarcocystidae</taxon>
        <taxon>Cystoisospora</taxon>
    </lineage>
</organism>
<keyword evidence="2" id="KW-1185">Reference proteome</keyword>
<dbReference type="EMBL" id="MIGC01005139">
    <property type="protein sequence ID" value="PHJ17270.1"/>
    <property type="molecule type" value="Genomic_DNA"/>
</dbReference>
<gene>
    <name evidence="1" type="ORF">CSUI_008917</name>
</gene>
<evidence type="ECO:0000313" key="2">
    <source>
        <dbReference type="Proteomes" id="UP000221165"/>
    </source>
</evidence>
<dbReference type="Proteomes" id="UP000221165">
    <property type="component" value="Unassembled WGS sequence"/>
</dbReference>
<dbReference type="VEuPathDB" id="ToxoDB:CSUI_008917"/>
<name>A0A2C6K6Q0_9APIC</name>
<dbReference type="OrthoDB" id="415865at2759"/>
<comment type="caution">
    <text evidence="1">The sequence shown here is derived from an EMBL/GenBank/DDBJ whole genome shotgun (WGS) entry which is preliminary data.</text>
</comment>
<dbReference type="GeneID" id="94432247"/>
<sequence length="138" mass="15659">MPDFDTLLDKYQHDPQIKDLIVRIMSSSAPSEPNARGQTIDKAKVIEVHEYMKQELQKLVEYIQKSPSRSKLDVKNVTLTAQAFVGAKVQKKFGLTSEDVESAVIYNHKDLAVDPDFVRVNIAIQTIMNQLIVPQFVM</sequence>
<protein>
    <submittedName>
        <fullName evidence="1">Uncharacterized protein</fullName>
    </submittedName>
</protein>
<evidence type="ECO:0000313" key="1">
    <source>
        <dbReference type="EMBL" id="PHJ17270.1"/>
    </source>
</evidence>
<accession>A0A2C6K6Q0</accession>
<proteinExistence type="predicted"/>
<dbReference type="RefSeq" id="XP_067918995.1">
    <property type="nucleotide sequence ID" value="XM_068069036.1"/>
</dbReference>